<comment type="caution">
    <text evidence="4">The sequence shown here is derived from an EMBL/GenBank/DDBJ whole genome shotgun (WGS) entry which is preliminary data.</text>
</comment>
<dbReference type="SUPFAM" id="SSF46689">
    <property type="entry name" value="Homeodomain-like"/>
    <property type="match status" value="1"/>
</dbReference>
<dbReference type="EMBL" id="SRYV01000013">
    <property type="protein sequence ID" value="TGY13148.1"/>
    <property type="molecule type" value="Genomic_DNA"/>
</dbReference>
<dbReference type="GeneID" id="75116046"/>
<dbReference type="InterPro" id="IPR001647">
    <property type="entry name" value="HTH_TetR"/>
</dbReference>
<dbReference type="Pfam" id="PF00440">
    <property type="entry name" value="TetR_N"/>
    <property type="match status" value="1"/>
</dbReference>
<sequence length="179" mass="20784">MENQDSMIRLKLIRCAIACIDEKGLHNFSIRELGKRARMTSTPIYNRFTNKQEIISIVYNLITNSFIKKIDSYKDLPTDEQLIQVVALYLREINKHPNIAELIFLNPEKVESDGPSAQTVFKEKVNSLIEELNHKHSEEFFLKIWSQIHGTAMMIKNGIISYNYDEIYKSMITTIKEAA</sequence>
<gene>
    <name evidence="4" type="ORF">E5351_07770</name>
</gene>
<evidence type="ECO:0000313" key="5">
    <source>
        <dbReference type="Proteomes" id="UP000309117"/>
    </source>
</evidence>
<dbReference type="Proteomes" id="UP000309117">
    <property type="component" value="Unassembled WGS sequence"/>
</dbReference>
<organism evidence="4 5">
    <name type="scientific">Lactobacillus intestinalis</name>
    <dbReference type="NCBI Taxonomy" id="151781"/>
    <lineage>
        <taxon>Bacteria</taxon>
        <taxon>Bacillati</taxon>
        <taxon>Bacillota</taxon>
        <taxon>Bacilli</taxon>
        <taxon>Lactobacillales</taxon>
        <taxon>Lactobacillaceae</taxon>
        <taxon>Lactobacillus</taxon>
    </lineage>
</organism>
<name>A0A4S2BEZ7_9LACO</name>
<evidence type="ECO:0000313" key="4">
    <source>
        <dbReference type="EMBL" id="TGY13148.1"/>
    </source>
</evidence>
<evidence type="ECO:0000256" key="2">
    <source>
        <dbReference type="PROSITE-ProRule" id="PRU00335"/>
    </source>
</evidence>
<dbReference type="InterPro" id="IPR036271">
    <property type="entry name" value="Tet_transcr_reg_TetR-rel_C_sf"/>
</dbReference>
<protein>
    <submittedName>
        <fullName evidence="4">TetR/AcrR family transcriptional regulator</fullName>
    </submittedName>
</protein>
<dbReference type="RefSeq" id="WP_057809552.1">
    <property type="nucleotide sequence ID" value="NZ_BAAAXJ010000002.1"/>
</dbReference>
<proteinExistence type="predicted"/>
<dbReference type="Gene3D" id="1.10.357.10">
    <property type="entry name" value="Tetracycline Repressor, domain 2"/>
    <property type="match status" value="1"/>
</dbReference>
<dbReference type="InterPro" id="IPR009057">
    <property type="entry name" value="Homeodomain-like_sf"/>
</dbReference>
<reference evidence="4 5" key="1">
    <citation type="submission" date="2019-04" db="EMBL/GenBank/DDBJ databases">
        <title>Microbes associate with the intestines of laboratory mice.</title>
        <authorList>
            <person name="Navarre W."/>
            <person name="Wong E."/>
            <person name="Huang K."/>
            <person name="Tropini C."/>
            <person name="Ng K."/>
            <person name="Yu B."/>
        </authorList>
    </citation>
    <scope>NUCLEOTIDE SEQUENCE [LARGE SCALE GENOMIC DNA]</scope>
    <source>
        <strain evidence="4 5">NM61_E11</strain>
    </source>
</reference>
<feature type="domain" description="HTH tetR-type" evidence="3">
    <location>
        <begin position="6"/>
        <end position="66"/>
    </location>
</feature>
<dbReference type="SUPFAM" id="SSF48498">
    <property type="entry name" value="Tetracyclin repressor-like, C-terminal domain"/>
    <property type="match status" value="1"/>
</dbReference>
<evidence type="ECO:0000256" key="1">
    <source>
        <dbReference type="ARBA" id="ARBA00023125"/>
    </source>
</evidence>
<dbReference type="Gene3D" id="1.10.10.60">
    <property type="entry name" value="Homeodomain-like"/>
    <property type="match status" value="1"/>
</dbReference>
<evidence type="ECO:0000259" key="3">
    <source>
        <dbReference type="PROSITE" id="PS50977"/>
    </source>
</evidence>
<accession>A0A4S2BEZ7</accession>
<dbReference type="PROSITE" id="PS50977">
    <property type="entry name" value="HTH_TETR_2"/>
    <property type="match status" value="1"/>
</dbReference>
<dbReference type="GO" id="GO:0003677">
    <property type="term" value="F:DNA binding"/>
    <property type="evidence" value="ECO:0007669"/>
    <property type="project" value="UniProtKB-UniRule"/>
</dbReference>
<feature type="DNA-binding region" description="H-T-H motif" evidence="2">
    <location>
        <begin position="29"/>
        <end position="48"/>
    </location>
</feature>
<dbReference type="AlphaFoldDB" id="A0A4S2BEZ7"/>
<keyword evidence="1 2" id="KW-0238">DNA-binding</keyword>